<sequence>MPSHKNRKVTQMDVARYAEVSTGTVSRVVNNIPLVDGPTRTKVLRAIEELGYIPNHAAQALAQGRTKSLLLLILDKQPILPSTWQYELPVLQGINDYIKKHGYTLQIEITNYGQGETAEDVGDTILRGRSVDGLLILTSWEIDEEMLRKIHGYAIPAIFIGNGPYRCGGHPVGASVRFDNYSVIRETYRILYGLGHRRIAFIKGSTDQIHSSIRLSAFLDAAAESGTELPGPYLAEGHYSVQGGYQAMYGFARLTERPTAVICANDLMAIGAMKAAAELDIPVPRELSITGFDDIEISEYLSPPLTTVRVPAYDLGKNGASLLIRQIEQGTPPEDTLLPAAIVLRKSTDKNAG</sequence>
<keyword evidence="3 6" id="KW-0238">DNA-binding</keyword>
<evidence type="ECO:0000259" key="5">
    <source>
        <dbReference type="PROSITE" id="PS50932"/>
    </source>
</evidence>
<dbReference type="GO" id="GO:0000976">
    <property type="term" value="F:transcription cis-regulatory region binding"/>
    <property type="evidence" value="ECO:0007669"/>
    <property type="project" value="TreeGrafter"/>
</dbReference>
<dbReference type="RefSeq" id="WP_215628403.1">
    <property type="nucleotide sequence ID" value="NZ_CP067089.2"/>
</dbReference>
<dbReference type="PANTHER" id="PTHR30146">
    <property type="entry name" value="LACI-RELATED TRANSCRIPTIONAL REPRESSOR"/>
    <property type="match status" value="1"/>
</dbReference>
<dbReference type="KEGG" id="bhc:JFL75_09300"/>
<accession>A0A7T7XRH6</accession>
<organism evidence="6 7">
    <name type="scientific">Breznakiella homolactica</name>
    <dbReference type="NCBI Taxonomy" id="2798577"/>
    <lineage>
        <taxon>Bacteria</taxon>
        <taxon>Pseudomonadati</taxon>
        <taxon>Spirochaetota</taxon>
        <taxon>Spirochaetia</taxon>
        <taxon>Spirochaetales</taxon>
        <taxon>Breznakiellaceae</taxon>
        <taxon>Breznakiella</taxon>
    </lineage>
</organism>
<dbReference type="PROSITE" id="PS50932">
    <property type="entry name" value="HTH_LACI_2"/>
    <property type="match status" value="1"/>
</dbReference>
<name>A0A7T7XRH6_9SPIR</name>
<evidence type="ECO:0000313" key="6">
    <source>
        <dbReference type="EMBL" id="QQO11094.1"/>
    </source>
</evidence>
<dbReference type="SUPFAM" id="SSF47413">
    <property type="entry name" value="lambda repressor-like DNA-binding domains"/>
    <property type="match status" value="1"/>
</dbReference>
<dbReference type="SMART" id="SM00354">
    <property type="entry name" value="HTH_LACI"/>
    <property type="match status" value="1"/>
</dbReference>
<evidence type="ECO:0000256" key="2">
    <source>
        <dbReference type="ARBA" id="ARBA00023015"/>
    </source>
</evidence>
<dbReference type="EMBL" id="CP067089">
    <property type="protein sequence ID" value="QQO11094.1"/>
    <property type="molecule type" value="Genomic_DNA"/>
</dbReference>
<dbReference type="GO" id="GO:0003700">
    <property type="term" value="F:DNA-binding transcription factor activity"/>
    <property type="evidence" value="ECO:0007669"/>
    <property type="project" value="TreeGrafter"/>
</dbReference>
<dbReference type="SUPFAM" id="SSF53822">
    <property type="entry name" value="Periplasmic binding protein-like I"/>
    <property type="match status" value="1"/>
</dbReference>
<reference evidence="6" key="1">
    <citation type="submission" date="2021-01" db="EMBL/GenBank/DDBJ databases">
        <title>Description of Breznakiella homolactica.</title>
        <authorList>
            <person name="Song Y."/>
            <person name="Brune A."/>
        </authorList>
    </citation>
    <scope>NUCLEOTIDE SEQUENCE</scope>
    <source>
        <strain evidence="6">RmG30</strain>
    </source>
</reference>
<keyword evidence="7" id="KW-1185">Reference proteome</keyword>
<gene>
    <name evidence="6" type="ORF">JFL75_09300</name>
</gene>
<dbReference type="Gene3D" id="1.10.260.40">
    <property type="entry name" value="lambda repressor-like DNA-binding domains"/>
    <property type="match status" value="1"/>
</dbReference>
<feature type="domain" description="HTH lacI-type" evidence="5">
    <location>
        <begin position="9"/>
        <end position="63"/>
    </location>
</feature>
<dbReference type="CDD" id="cd06267">
    <property type="entry name" value="PBP1_LacI_sugar_binding-like"/>
    <property type="match status" value="1"/>
</dbReference>
<dbReference type="InterPro" id="IPR046335">
    <property type="entry name" value="LacI/GalR-like_sensor"/>
</dbReference>
<dbReference type="Pfam" id="PF13377">
    <property type="entry name" value="Peripla_BP_3"/>
    <property type="match status" value="1"/>
</dbReference>
<dbReference type="Pfam" id="PF00356">
    <property type="entry name" value="LacI"/>
    <property type="match status" value="1"/>
</dbReference>
<proteinExistence type="predicted"/>
<evidence type="ECO:0000256" key="1">
    <source>
        <dbReference type="ARBA" id="ARBA00022491"/>
    </source>
</evidence>
<dbReference type="AlphaFoldDB" id="A0A7T7XRH6"/>
<dbReference type="Proteomes" id="UP000595917">
    <property type="component" value="Chromosome"/>
</dbReference>
<keyword evidence="4" id="KW-0804">Transcription</keyword>
<dbReference type="CDD" id="cd01392">
    <property type="entry name" value="HTH_LacI"/>
    <property type="match status" value="1"/>
</dbReference>
<dbReference type="InterPro" id="IPR010982">
    <property type="entry name" value="Lambda_DNA-bd_dom_sf"/>
</dbReference>
<evidence type="ECO:0000256" key="4">
    <source>
        <dbReference type="ARBA" id="ARBA00023163"/>
    </source>
</evidence>
<dbReference type="InterPro" id="IPR000843">
    <property type="entry name" value="HTH_LacI"/>
</dbReference>
<dbReference type="Gene3D" id="3.40.50.2300">
    <property type="match status" value="2"/>
</dbReference>
<evidence type="ECO:0000256" key="3">
    <source>
        <dbReference type="ARBA" id="ARBA00023125"/>
    </source>
</evidence>
<dbReference type="InterPro" id="IPR028082">
    <property type="entry name" value="Peripla_BP_I"/>
</dbReference>
<keyword evidence="2" id="KW-0805">Transcription regulation</keyword>
<evidence type="ECO:0000313" key="7">
    <source>
        <dbReference type="Proteomes" id="UP000595917"/>
    </source>
</evidence>
<dbReference type="PANTHER" id="PTHR30146:SF148">
    <property type="entry name" value="HTH-TYPE TRANSCRIPTIONAL REPRESSOR PURR-RELATED"/>
    <property type="match status" value="1"/>
</dbReference>
<keyword evidence="1" id="KW-0678">Repressor</keyword>
<protein>
    <submittedName>
        <fullName evidence="6">LacI family DNA-binding transcriptional regulator</fullName>
    </submittedName>
</protein>